<reference evidence="1" key="1">
    <citation type="submission" date="2021-01" db="EMBL/GenBank/DDBJ databases">
        <authorList>
            <person name="Kaushik A."/>
        </authorList>
    </citation>
    <scope>NUCLEOTIDE SEQUENCE</scope>
    <source>
        <strain evidence="1">AG6-10EEA</strain>
    </source>
</reference>
<comment type="caution">
    <text evidence="1">The sequence shown here is derived from an EMBL/GenBank/DDBJ whole genome shotgun (WGS) entry which is preliminary data.</text>
</comment>
<sequence length="111" mass="12541">MGSLHISSYMRPFRMLVLRMWIPEDQPVKLLFGVRAHAYMDSSGTSHGQVLRGTDRPGFPVQEYSKLTLFWRLLGMGHTGKVLGKLINETQIVDLIDSHSSKLALFVLIAE</sequence>
<evidence type="ECO:0000313" key="2">
    <source>
        <dbReference type="Proteomes" id="UP000663853"/>
    </source>
</evidence>
<dbReference type="EMBL" id="CAJMXA010002534">
    <property type="protein sequence ID" value="CAE6483253.1"/>
    <property type="molecule type" value="Genomic_DNA"/>
</dbReference>
<dbReference type="Proteomes" id="UP000663853">
    <property type="component" value="Unassembled WGS sequence"/>
</dbReference>
<gene>
    <name evidence="1" type="ORF">RDB_LOCUS92350</name>
</gene>
<accession>A0A8H3CI69</accession>
<proteinExistence type="predicted"/>
<name>A0A8H3CI69_9AGAM</name>
<organism evidence="1 2">
    <name type="scientific">Rhizoctonia solani</name>
    <dbReference type="NCBI Taxonomy" id="456999"/>
    <lineage>
        <taxon>Eukaryota</taxon>
        <taxon>Fungi</taxon>
        <taxon>Dikarya</taxon>
        <taxon>Basidiomycota</taxon>
        <taxon>Agaricomycotina</taxon>
        <taxon>Agaricomycetes</taxon>
        <taxon>Cantharellales</taxon>
        <taxon>Ceratobasidiaceae</taxon>
        <taxon>Rhizoctonia</taxon>
    </lineage>
</organism>
<feature type="non-terminal residue" evidence="1">
    <location>
        <position position="1"/>
    </location>
</feature>
<protein>
    <submittedName>
        <fullName evidence="1">Uncharacterized protein</fullName>
    </submittedName>
</protein>
<evidence type="ECO:0000313" key="1">
    <source>
        <dbReference type="EMBL" id="CAE6483253.1"/>
    </source>
</evidence>
<dbReference type="AlphaFoldDB" id="A0A8H3CI69"/>